<name>A0A1G2DEN7_9BACT</name>
<proteinExistence type="predicted"/>
<evidence type="ECO:0000313" key="2">
    <source>
        <dbReference type="Proteomes" id="UP000178534"/>
    </source>
</evidence>
<evidence type="ECO:0000313" key="1">
    <source>
        <dbReference type="EMBL" id="OGZ11912.1"/>
    </source>
</evidence>
<gene>
    <name evidence="1" type="ORF">A2942_01980</name>
</gene>
<dbReference type="EMBL" id="MHLP01000031">
    <property type="protein sequence ID" value="OGZ11912.1"/>
    <property type="molecule type" value="Genomic_DNA"/>
</dbReference>
<dbReference type="Proteomes" id="UP000178534">
    <property type="component" value="Unassembled WGS sequence"/>
</dbReference>
<reference evidence="1 2" key="1">
    <citation type="journal article" date="2016" name="Nat. Commun.">
        <title>Thousands of microbial genomes shed light on interconnected biogeochemical processes in an aquifer system.</title>
        <authorList>
            <person name="Anantharaman K."/>
            <person name="Brown C.T."/>
            <person name="Hug L.A."/>
            <person name="Sharon I."/>
            <person name="Castelle C.J."/>
            <person name="Probst A.J."/>
            <person name="Thomas B.C."/>
            <person name="Singh A."/>
            <person name="Wilkins M.J."/>
            <person name="Karaoz U."/>
            <person name="Brodie E.L."/>
            <person name="Williams K.H."/>
            <person name="Hubbard S.S."/>
            <person name="Banfield J.F."/>
        </authorList>
    </citation>
    <scope>NUCLEOTIDE SEQUENCE [LARGE SCALE GENOMIC DNA]</scope>
</reference>
<evidence type="ECO:0008006" key="3">
    <source>
        <dbReference type="Google" id="ProtNLM"/>
    </source>
</evidence>
<accession>A0A1G2DEN7</accession>
<sequence length="205" mass="23767">MRQVLLFLDYRSIEENIALIDEPAQGICRRILADHRPLFERTPGSTHNHQTWQGGYIDHVTDGMNYARNLYALDSAFGRPLPFSLSDVLLIFFLHDLEKPWRILVDAKGVASNRPCLDTKEAFKSFREHKLAEYGLTLTPYQLNGLTYVEGEGKDYSSTQRIMNELAAFCHKVEVWSARGWYDYPRESGDEWTGAIRFRSHNHEQ</sequence>
<protein>
    <recommendedName>
        <fullName evidence="3">HD domain-containing protein</fullName>
    </recommendedName>
</protein>
<comment type="caution">
    <text evidence="1">The sequence shown here is derived from an EMBL/GenBank/DDBJ whole genome shotgun (WGS) entry which is preliminary data.</text>
</comment>
<dbReference type="AlphaFoldDB" id="A0A1G2DEN7"/>
<organism evidence="1 2">
    <name type="scientific">Candidatus Lloydbacteria bacterium RIFCSPLOWO2_01_FULL_50_20</name>
    <dbReference type="NCBI Taxonomy" id="1798665"/>
    <lineage>
        <taxon>Bacteria</taxon>
        <taxon>Candidatus Lloydiibacteriota</taxon>
    </lineage>
</organism>